<dbReference type="PROSITE" id="PS00211">
    <property type="entry name" value="ABC_TRANSPORTER_1"/>
    <property type="match status" value="1"/>
</dbReference>
<accession>A0ABW1A0X6</accession>
<dbReference type="GO" id="GO:0005524">
    <property type="term" value="F:ATP binding"/>
    <property type="evidence" value="ECO:0007669"/>
    <property type="project" value="UniProtKB-KW"/>
</dbReference>
<dbReference type="InterPro" id="IPR017871">
    <property type="entry name" value="ABC_transporter-like_CS"/>
</dbReference>
<name>A0ABW1A0X6_9ACTN</name>
<feature type="domain" description="ABC transporter" evidence="5">
    <location>
        <begin position="14"/>
        <end position="250"/>
    </location>
</feature>
<proteinExistence type="predicted"/>
<feature type="domain" description="ABC transporter" evidence="5">
    <location>
        <begin position="261"/>
        <end position="504"/>
    </location>
</feature>
<evidence type="ECO:0000313" key="6">
    <source>
        <dbReference type="EMBL" id="MFC5748218.1"/>
    </source>
</evidence>
<evidence type="ECO:0000256" key="1">
    <source>
        <dbReference type="ARBA" id="ARBA00022448"/>
    </source>
</evidence>
<evidence type="ECO:0000313" key="7">
    <source>
        <dbReference type="Proteomes" id="UP001596074"/>
    </source>
</evidence>
<dbReference type="Pfam" id="PF00005">
    <property type="entry name" value="ABC_tran"/>
    <property type="match status" value="2"/>
</dbReference>
<evidence type="ECO:0000256" key="2">
    <source>
        <dbReference type="ARBA" id="ARBA00022737"/>
    </source>
</evidence>
<keyword evidence="3" id="KW-0547">Nucleotide-binding</keyword>
<sequence>MTSSTRAPEETPALEARGLVKRFPGVTALDGAGLVCRPGRVHALLGENGAGKSTLVRILTGDHPPDEGELLIGGKPVRLEDPRQALAHGVTAVYQELTVLPDLSVLDNVMLGQEIARRGLLDRGRQRATARAALERVGLGGLDPRTRAGTLSAATRQLVEIARALVRGSRVLLLDEPSALLSGEGLDALHAVVRELTAGGVAVIYITHRLEEVRALADDVTVLRDGRLVSTGPAAGYPVDRIVREMVGRDVDAVFPDLAAPGAEEVLRVRGLVPAGRSVPPLDLTVRAGEIVGVAGLLGSGRSTLLRTLAGVAPRSAGEVAVAGRPVRGSLRAAVEAGVVLVPEERKTEGLVLDLPVRANTTLSSLRSVAPGGWLSGARERAAFEEERARFGIRVSGPGQRTGQLSGGNQQKIVLAKWLRTGPKVLLLDEPTRGIDIGAKAEIYKIIAELAGRGLAVVFASSELPEVTGLAHRVLVCRDGRVGGELTGDRINEEQIMHLALGTETEEAAS</sequence>
<dbReference type="CDD" id="cd03216">
    <property type="entry name" value="ABC_Carb_Monos_I"/>
    <property type="match status" value="1"/>
</dbReference>
<dbReference type="SMART" id="SM00382">
    <property type="entry name" value="AAA"/>
    <property type="match status" value="2"/>
</dbReference>
<dbReference type="InterPro" id="IPR027417">
    <property type="entry name" value="P-loop_NTPase"/>
</dbReference>
<dbReference type="Proteomes" id="UP001596074">
    <property type="component" value="Unassembled WGS sequence"/>
</dbReference>
<evidence type="ECO:0000256" key="3">
    <source>
        <dbReference type="ARBA" id="ARBA00022741"/>
    </source>
</evidence>
<dbReference type="EMBL" id="JBHSON010000029">
    <property type="protein sequence ID" value="MFC5748218.1"/>
    <property type="molecule type" value="Genomic_DNA"/>
</dbReference>
<dbReference type="PANTHER" id="PTHR43790">
    <property type="entry name" value="CARBOHYDRATE TRANSPORT ATP-BINDING PROTEIN MG119-RELATED"/>
    <property type="match status" value="1"/>
</dbReference>
<gene>
    <name evidence="6" type="ORF">ACFPZN_21535</name>
</gene>
<dbReference type="PROSITE" id="PS50893">
    <property type="entry name" value="ABC_TRANSPORTER_2"/>
    <property type="match status" value="2"/>
</dbReference>
<protein>
    <submittedName>
        <fullName evidence="6">Sugar ABC transporter ATP-binding protein</fullName>
    </submittedName>
</protein>
<reference evidence="7" key="1">
    <citation type="journal article" date="2019" name="Int. J. Syst. Evol. Microbiol.">
        <title>The Global Catalogue of Microorganisms (GCM) 10K type strain sequencing project: providing services to taxonomists for standard genome sequencing and annotation.</title>
        <authorList>
            <consortium name="The Broad Institute Genomics Platform"/>
            <consortium name="The Broad Institute Genome Sequencing Center for Infectious Disease"/>
            <person name="Wu L."/>
            <person name="Ma J."/>
        </authorList>
    </citation>
    <scope>NUCLEOTIDE SEQUENCE [LARGE SCALE GENOMIC DNA]</scope>
    <source>
        <strain evidence="7">KCTC 42087</strain>
    </source>
</reference>
<dbReference type="Gene3D" id="3.40.50.300">
    <property type="entry name" value="P-loop containing nucleotide triphosphate hydrolases"/>
    <property type="match status" value="2"/>
</dbReference>
<comment type="caution">
    <text evidence="6">The sequence shown here is derived from an EMBL/GenBank/DDBJ whole genome shotgun (WGS) entry which is preliminary data.</text>
</comment>
<evidence type="ECO:0000259" key="5">
    <source>
        <dbReference type="PROSITE" id="PS50893"/>
    </source>
</evidence>
<organism evidence="6 7">
    <name type="scientific">Actinomadura rugatobispora</name>
    <dbReference type="NCBI Taxonomy" id="1994"/>
    <lineage>
        <taxon>Bacteria</taxon>
        <taxon>Bacillati</taxon>
        <taxon>Actinomycetota</taxon>
        <taxon>Actinomycetes</taxon>
        <taxon>Streptosporangiales</taxon>
        <taxon>Thermomonosporaceae</taxon>
        <taxon>Actinomadura</taxon>
    </lineage>
</organism>
<keyword evidence="4 6" id="KW-0067">ATP-binding</keyword>
<dbReference type="CDD" id="cd03215">
    <property type="entry name" value="ABC_Carb_Monos_II"/>
    <property type="match status" value="1"/>
</dbReference>
<dbReference type="RefSeq" id="WP_378283860.1">
    <property type="nucleotide sequence ID" value="NZ_JBHSON010000029.1"/>
</dbReference>
<dbReference type="InterPro" id="IPR003439">
    <property type="entry name" value="ABC_transporter-like_ATP-bd"/>
</dbReference>
<dbReference type="SUPFAM" id="SSF52540">
    <property type="entry name" value="P-loop containing nucleoside triphosphate hydrolases"/>
    <property type="match status" value="2"/>
</dbReference>
<evidence type="ECO:0000256" key="4">
    <source>
        <dbReference type="ARBA" id="ARBA00022840"/>
    </source>
</evidence>
<dbReference type="PANTHER" id="PTHR43790:SF9">
    <property type="entry name" value="GALACTOFURANOSE TRANSPORTER ATP-BINDING PROTEIN YTFR"/>
    <property type="match status" value="1"/>
</dbReference>
<keyword evidence="1" id="KW-0813">Transport</keyword>
<dbReference type="InterPro" id="IPR050107">
    <property type="entry name" value="ABC_carbohydrate_import_ATPase"/>
</dbReference>
<keyword evidence="2" id="KW-0677">Repeat</keyword>
<keyword evidence="7" id="KW-1185">Reference proteome</keyword>
<dbReference type="InterPro" id="IPR003593">
    <property type="entry name" value="AAA+_ATPase"/>
</dbReference>